<dbReference type="EC" id="2.7.7.62" evidence="14"/>
<comment type="catalytic activity">
    <reaction evidence="3">
        <text>adenosylcob(III)inamide + GTP = adenosylcob(III)inamide phosphate + GDP + H(+)</text>
        <dbReference type="Rhea" id="RHEA:15765"/>
        <dbReference type="ChEBI" id="CHEBI:2480"/>
        <dbReference type="ChEBI" id="CHEBI:15378"/>
        <dbReference type="ChEBI" id="CHEBI:37565"/>
        <dbReference type="ChEBI" id="CHEBI:58189"/>
        <dbReference type="ChEBI" id="CHEBI:58502"/>
        <dbReference type="EC" id="2.7.1.156"/>
    </reaction>
</comment>
<keyword evidence="8 14" id="KW-0169">Cobalamin biosynthesis</keyword>
<gene>
    <name evidence="17" type="ORF">JJ685_21590</name>
</gene>
<feature type="binding site" evidence="16">
    <location>
        <position position="97"/>
    </location>
    <ligand>
        <name>GTP</name>
        <dbReference type="ChEBI" id="CHEBI:37565"/>
    </ligand>
</feature>
<comment type="function">
    <text evidence="4 14">Catalyzes ATP-dependent phosphorylation of adenosylcobinamide and addition of GMP to adenosylcobinamide phosphate.</text>
</comment>
<feature type="active site" description="GMP-histidine intermediate" evidence="15">
    <location>
        <position position="60"/>
    </location>
</feature>
<dbReference type="PANTHER" id="PTHR34848:SF1">
    <property type="entry name" value="BIFUNCTIONAL ADENOSYLCOBALAMIN BIOSYNTHESIS PROTEIN COBU"/>
    <property type="match status" value="1"/>
</dbReference>
<comment type="caution">
    <text evidence="17">The sequence shown here is derived from an EMBL/GenBank/DDBJ whole genome shotgun (WGS) entry which is preliminary data.</text>
</comment>
<proteinExistence type="inferred from homology"/>
<feature type="binding site" evidence="16">
    <location>
        <begin position="44"/>
        <end position="46"/>
    </location>
    <ligand>
        <name>GTP</name>
        <dbReference type="ChEBI" id="CHEBI:37565"/>
    </ligand>
</feature>
<evidence type="ECO:0000256" key="1">
    <source>
        <dbReference type="ARBA" id="ARBA00000312"/>
    </source>
</evidence>
<accession>A0A936Z4W7</accession>
<dbReference type="EC" id="2.7.1.156" evidence="14"/>
<evidence type="ECO:0000256" key="15">
    <source>
        <dbReference type="PIRSR" id="PIRSR006135-1"/>
    </source>
</evidence>
<evidence type="ECO:0000256" key="11">
    <source>
        <dbReference type="ARBA" id="ARBA00022777"/>
    </source>
</evidence>
<dbReference type="SUPFAM" id="SSF52540">
    <property type="entry name" value="P-loop containing nucleoside triphosphate hydrolases"/>
    <property type="match status" value="1"/>
</dbReference>
<keyword evidence="18" id="KW-1185">Reference proteome</keyword>
<evidence type="ECO:0000256" key="6">
    <source>
        <dbReference type="ARBA" id="ARBA00005159"/>
    </source>
</evidence>
<dbReference type="Proteomes" id="UP000599109">
    <property type="component" value="Unassembled WGS sequence"/>
</dbReference>
<keyword evidence="13 14" id="KW-0342">GTP-binding</keyword>
<evidence type="ECO:0000256" key="7">
    <source>
        <dbReference type="ARBA" id="ARBA00007490"/>
    </source>
</evidence>
<dbReference type="GO" id="GO:0009236">
    <property type="term" value="P:cobalamin biosynthetic process"/>
    <property type="evidence" value="ECO:0007669"/>
    <property type="project" value="UniProtKB-UniRule"/>
</dbReference>
<dbReference type="EMBL" id="JAEQNE010000006">
    <property type="protein sequence ID" value="MBL0393745.1"/>
    <property type="molecule type" value="Genomic_DNA"/>
</dbReference>
<dbReference type="GO" id="GO:0005524">
    <property type="term" value="F:ATP binding"/>
    <property type="evidence" value="ECO:0007669"/>
    <property type="project" value="UniProtKB-UniRule"/>
</dbReference>
<comment type="pathway">
    <text evidence="5 14">Cofactor biosynthesis; adenosylcobalamin biosynthesis; adenosylcobalamin from cob(II)yrinate a,c-diamide: step 6/7.</text>
</comment>
<evidence type="ECO:0000256" key="4">
    <source>
        <dbReference type="ARBA" id="ARBA00003889"/>
    </source>
</evidence>
<protein>
    <recommendedName>
        <fullName evidence="14">Bifunctional adenosylcobalamin biosynthesis protein</fullName>
        <ecNumber evidence="14">2.7.1.156</ecNumber>
        <ecNumber evidence="14">2.7.7.62</ecNumber>
    </recommendedName>
</protein>
<dbReference type="GO" id="GO:0043752">
    <property type="term" value="F:adenosylcobinamide kinase activity"/>
    <property type="evidence" value="ECO:0007669"/>
    <property type="project" value="UniProtKB-EC"/>
</dbReference>
<dbReference type="GO" id="GO:0005525">
    <property type="term" value="F:GTP binding"/>
    <property type="evidence" value="ECO:0007669"/>
    <property type="project" value="UniProtKB-UniRule"/>
</dbReference>
<evidence type="ECO:0000256" key="14">
    <source>
        <dbReference type="PIRNR" id="PIRNR006135"/>
    </source>
</evidence>
<comment type="catalytic activity">
    <reaction evidence="2 14">
        <text>adenosylcob(III)inamide phosphate + GTP + H(+) = adenosylcob(III)inamide-GDP + diphosphate</text>
        <dbReference type="Rhea" id="RHEA:22712"/>
        <dbReference type="ChEBI" id="CHEBI:15378"/>
        <dbReference type="ChEBI" id="CHEBI:33019"/>
        <dbReference type="ChEBI" id="CHEBI:37565"/>
        <dbReference type="ChEBI" id="CHEBI:58502"/>
        <dbReference type="ChEBI" id="CHEBI:60487"/>
        <dbReference type="EC" id="2.7.7.62"/>
    </reaction>
</comment>
<evidence type="ECO:0000256" key="13">
    <source>
        <dbReference type="ARBA" id="ARBA00023134"/>
    </source>
</evidence>
<evidence type="ECO:0000256" key="9">
    <source>
        <dbReference type="ARBA" id="ARBA00022679"/>
    </source>
</evidence>
<evidence type="ECO:0000256" key="12">
    <source>
        <dbReference type="ARBA" id="ARBA00022840"/>
    </source>
</evidence>
<dbReference type="Gene3D" id="3.40.50.300">
    <property type="entry name" value="P-loop containing nucleotide triphosphate hydrolases"/>
    <property type="match status" value="1"/>
</dbReference>
<dbReference type="PIRSF" id="PIRSF006135">
    <property type="entry name" value="CobU"/>
    <property type="match status" value="1"/>
</dbReference>
<name>A0A936Z4W7_9BURK</name>
<comment type="catalytic activity">
    <reaction evidence="1 14">
        <text>adenosylcob(III)inamide + ATP = adenosylcob(III)inamide phosphate + ADP + H(+)</text>
        <dbReference type="Rhea" id="RHEA:15769"/>
        <dbReference type="ChEBI" id="CHEBI:2480"/>
        <dbReference type="ChEBI" id="CHEBI:15378"/>
        <dbReference type="ChEBI" id="CHEBI:30616"/>
        <dbReference type="ChEBI" id="CHEBI:58502"/>
        <dbReference type="ChEBI" id="CHEBI:456216"/>
        <dbReference type="EC" id="2.7.1.156"/>
    </reaction>
</comment>
<evidence type="ECO:0000313" key="17">
    <source>
        <dbReference type="EMBL" id="MBL0393745.1"/>
    </source>
</evidence>
<dbReference type="CDD" id="cd00544">
    <property type="entry name" value="CobU"/>
    <property type="match status" value="1"/>
</dbReference>
<dbReference type="RefSeq" id="WP_201676411.1">
    <property type="nucleotide sequence ID" value="NZ_JAEQNE010000006.1"/>
</dbReference>
<dbReference type="GO" id="GO:0008820">
    <property type="term" value="F:cobinamide phosphate guanylyltransferase activity"/>
    <property type="evidence" value="ECO:0007669"/>
    <property type="project" value="UniProtKB-UniRule"/>
</dbReference>
<organism evidence="17 18">
    <name type="scientific">Ramlibacter monticola</name>
    <dbReference type="NCBI Taxonomy" id="1926872"/>
    <lineage>
        <taxon>Bacteria</taxon>
        <taxon>Pseudomonadati</taxon>
        <taxon>Pseudomonadota</taxon>
        <taxon>Betaproteobacteria</taxon>
        <taxon>Burkholderiales</taxon>
        <taxon>Comamonadaceae</taxon>
        <taxon>Ramlibacter</taxon>
    </lineage>
</organism>
<evidence type="ECO:0000256" key="5">
    <source>
        <dbReference type="ARBA" id="ARBA00004692"/>
    </source>
</evidence>
<evidence type="ECO:0000313" key="18">
    <source>
        <dbReference type="Proteomes" id="UP000599109"/>
    </source>
</evidence>
<dbReference type="InterPro" id="IPR003203">
    <property type="entry name" value="CobU/CobP"/>
</dbReference>
<keyword evidence="12 14" id="KW-0067">ATP-binding</keyword>
<evidence type="ECO:0000256" key="16">
    <source>
        <dbReference type="PIRSR" id="PIRSR006135-2"/>
    </source>
</evidence>
<evidence type="ECO:0000256" key="8">
    <source>
        <dbReference type="ARBA" id="ARBA00022573"/>
    </source>
</evidence>
<evidence type="ECO:0000256" key="3">
    <source>
        <dbReference type="ARBA" id="ARBA00001522"/>
    </source>
</evidence>
<keyword evidence="11 14" id="KW-0418">Kinase</keyword>
<dbReference type="PANTHER" id="PTHR34848">
    <property type="match status" value="1"/>
</dbReference>
<comment type="similarity">
    <text evidence="7 14">Belongs to the CobU/CobP family.</text>
</comment>
<keyword evidence="9 14" id="KW-0808">Transferase</keyword>
<dbReference type="Pfam" id="PF02283">
    <property type="entry name" value="CobU"/>
    <property type="match status" value="1"/>
</dbReference>
<comment type="pathway">
    <text evidence="6 14">Cofactor biosynthesis; adenosylcobalamin biosynthesis; adenosylcobalamin from cob(II)yrinate a,c-diamide: step 5/7.</text>
</comment>
<feature type="binding site" evidence="16">
    <location>
        <position position="75"/>
    </location>
    <ligand>
        <name>GTP</name>
        <dbReference type="ChEBI" id="CHEBI:37565"/>
    </ligand>
</feature>
<keyword evidence="17" id="KW-0548">Nucleotidyltransferase</keyword>
<sequence>MDDLRVARSELILGGQKSGKTSRAEALAAAWLAQSAAHRAVYIATAQAWGEEMRARIERHRQDRARRVPAMETVEEPQDIVRAIAAHSRPGTLVVVDCLTLWLTARMMPPPGNVALPAPEEELMAHAVAAAAGPLVLVSNEIGLGVVPMGRETRAFVDALGRLNQQGARACERVTLMVAGLPVPVKGHP</sequence>
<evidence type="ECO:0000256" key="2">
    <source>
        <dbReference type="ARBA" id="ARBA00000711"/>
    </source>
</evidence>
<dbReference type="InterPro" id="IPR027417">
    <property type="entry name" value="P-loop_NTPase"/>
</dbReference>
<reference evidence="17 18" key="1">
    <citation type="journal article" date="2017" name="Int. J. Syst. Evol. Microbiol.">
        <title>Ramlibacter monticola sp. nov., isolated from forest soil.</title>
        <authorList>
            <person name="Chaudhary D.K."/>
            <person name="Kim J."/>
        </authorList>
    </citation>
    <scope>NUCLEOTIDE SEQUENCE [LARGE SCALE GENOMIC DNA]</scope>
    <source>
        <strain evidence="17 18">KACC 19175</strain>
    </source>
</reference>
<dbReference type="AlphaFoldDB" id="A0A936Z4W7"/>
<keyword evidence="10 14" id="KW-0547">Nucleotide-binding</keyword>
<evidence type="ECO:0000256" key="10">
    <source>
        <dbReference type="ARBA" id="ARBA00022741"/>
    </source>
</evidence>
<feature type="binding site" evidence="16">
    <location>
        <begin position="61"/>
        <end position="64"/>
    </location>
    <ligand>
        <name>GTP</name>
        <dbReference type="ChEBI" id="CHEBI:37565"/>
    </ligand>
</feature>